<keyword evidence="4 10" id="KW-0812">Transmembrane</keyword>
<evidence type="ECO:0000256" key="7">
    <source>
        <dbReference type="ARBA" id="ARBA00023136"/>
    </source>
</evidence>
<comment type="caution">
    <text evidence="11">The sequence shown here is derived from an EMBL/GenBank/DDBJ whole genome shotgun (WGS) entry which is preliminary data.</text>
</comment>
<feature type="compositionally biased region" description="Polar residues" evidence="9">
    <location>
        <begin position="122"/>
        <end position="134"/>
    </location>
</feature>
<evidence type="ECO:0000256" key="9">
    <source>
        <dbReference type="SAM" id="MobiDB-lite"/>
    </source>
</evidence>
<accession>A0ABQ8LII6</accession>
<feature type="transmembrane region" description="Helical" evidence="10">
    <location>
        <begin position="48"/>
        <end position="72"/>
    </location>
</feature>
<feature type="transmembrane region" description="Helical" evidence="10">
    <location>
        <begin position="17"/>
        <end position="36"/>
    </location>
</feature>
<feature type="compositionally biased region" description="Polar residues" evidence="9">
    <location>
        <begin position="315"/>
        <end position="337"/>
    </location>
</feature>
<proteinExistence type="inferred from homology"/>
<keyword evidence="3" id="KW-0813">Transport</keyword>
<evidence type="ECO:0000256" key="6">
    <source>
        <dbReference type="ARBA" id="ARBA00023065"/>
    </source>
</evidence>
<evidence type="ECO:0000256" key="4">
    <source>
        <dbReference type="ARBA" id="ARBA00022692"/>
    </source>
</evidence>
<dbReference type="PANTHER" id="PTHR32261">
    <property type="entry name" value="CALCIUM HOMEOSTASIS MODULATOR PROTEIN"/>
    <property type="match status" value="1"/>
</dbReference>
<name>A0ABQ8LII6_LABRO</name>
<evidence type="ECO:0000256" key="5">
    <source>
        <dbReference type="ARBA" id="ARBA00022989"/>
    </source>
</evidence>
<feature type="region of interest" description="Disordered" evidence="9">
    <location>
        <begin position="95"/>
        <end position="183"/>
    </location>
</feature>
<keyword evidence="12" id="KW-1185">Reference proteome</keyword>
<comment type="similarity">
    <text evidence="2">Belongs to the CALHM family.</text>
</comment>
<keyword evidence="8" id="KW-0407">Ion channel</keyword>
<keyword evidence="6" id="KW-0406">Ion transport</keyword>
<evidence type="ECO:0000256" key="10">
    <source>
        <dbReference type="SAM" id="Phobius"/>
    </source>
</evidence>
<comment type="subcellular location">
    <subcellularLocation>
        <location evidence="1">Membrane</location>
        <topology evidence="1">Multi-pass membrane protein</topology>
    </subcellularLocation>
</comment>
<evidence type="ECO:0000256" key="8">
    <source>
        <dbReference type="ARBA" id="ARBA00023303"/>
    </source>
</evidence>
<gene>
    <name evidence="11" type="ORF">H4Q32_000480</name>
</gene>
<dbReference type="Pfam" id="PF14798">
    <property type="entry name" value="Ca_hom_mod"/>
    <property type="match status" value="1"/>
</dbReference>
<evidence type="ECO:0000256" key="2">
    <source>
        <dbReference type="ARBA" id="ARBA00008497"/>
    </source>
</evidence>
<feature type="region of interest" description="Disordered" evidence="9">
    <location>
        <begin position="311"/>
        <end position="337"/>
    </location>
</feature>
<evidence type="ECO:0000256" key="3">
    <source>
        <dbReference type="ARBA" id="ARBA00022448"/>
    </source>
</evidence>
<reference evidence="11 12" key="1">
    <citation type="submission" date="2022-01" db="EMBL/GenBank/DDBJ databases">
        <title>A high-quality chromosome-level genome assembly of rohu carp, Labeo rohita.</title>
        <authorList>
            <person name="Arick M.A. II"/>
            <person name="Hsu C.-Y."/>
            <person name="Magbanua Z."/>
            <person name="Pechanova O."/>
            <person name="Grover C."/>
            <person name="Miller E."/>
            <person name="Thrash A."/>
            <person name="Ezzel L."/>
            <person name="Alam S."/>
            <person name="Benzie J."/>
            <person name="Hamilton M."/>
            <person name="Karsi A."/>
            <person name="Lawrence M.L."/>
            <person name="Peterson D.G."/>
        </authorList>
    </citation>
    <scope>NUCLEOTIDE SEQUENCE [LARGE SCALE GENOMIC DNA]</scope>
    <source>
        <strain evidence="12">BAU-BD-2019</strain>
        <tissue evidence="11">Blood</tissue>
    </source>
</reference>
<keyword evidence="5 10" id="KW-1133">Transmembrane helix</keyword>
<dbReference type="Proteomes" id="UP000830375">
    <property type="component" value="Unassembled WGS sequence"/>
</dbReference>
<dbReference type="EMBL" id="JACTAM010000022">
    <property type="protein sequence ID" value="KAI2650481.1"/>
    <property type="molecule type" value="Genomic_DNA"/>
</dbReference>
<organism evidence="11 12">
    <name type="scientific">Labeo rohita</name>
    <name type="common">Indian major carp</name>
    <name type="synonym">Cyprinus rohita</name>
    <dbReference type="NCBI Taxonomy" id="84645"/>
    <lineage>
        <taxon>Eukaryota</taxon>
        <taxon>Metazoa</taxon>
        <taxon>Chordata</taxon>
        <taxon>Craniata</taxon>
        <taxon>Vertebrata</taxon>
        <taxon>Euteleostomi</taxon>
        <taxon>Actinopterygii</taxon>
        <taxon>Neopterygii</taxon>
        <taxon>Teleostei</taxon>
        <taxon>Ostariophysi</taxon>
        <taxon>Cypriniformes</taxon>
        <taxon>Cyprinidae</taxon>
        <taxon>Labeoninae</taxon>
        <taxon>Labeonini</taxon>
        <taxon>Labeo</taxon>
    </lineage>
</organism>
<feature type="compositionally biased region" description="Polar residues" evidence="9">
    <location>
        <begin position="164"/>
        <end position="173"/>
    </location>
</feature>
<evidence type="ECO:0000313" key="12">
    <source>
        <dbReference type="Proteomes" id="UP000830375"/>
    </source>
</evidence>
<feature type="compositionally biased region" description="Basic and acidic residues" evidence="9">
    <location>
        <begin position="100"/>
        <end position="121"/>
    </location>
</feature>
<feature type="transmembrane region" description="Helical" evidence="10">
    <location>
        <begin position="269"/>
        <end position="288"/>
    </location>
</feature>
<feature type="compositionally biased region" description="Basic and acidic residues" evidence="9">
    <location>
        <begin position="135"/>
        <end position="162"/>
    </location>
</feature>
<dbReference type="InterPro" id="IPR029569">
    <property type="entry name" value="CALHM"/>
</dbReference>
<sequence length="337" mass="37619">MPSFQFLRLFGGQLTKMSIVISVPLSFLLVGLQSMIDVKFSCPCKTKWNSAIATVIFVAPAIVALVIMLFLLRPFKYKYEGCCCHCDCCCQEKNNSKRSHKDDNTGTSHRDYKAGTSHNDDNAGTSHSGDNTGTSHRDDKTRTTYKDDNAGTSHIDDNERTPHRGNNTGTSQGQDKKETFQSETNELEENLGFVKASFVCLVPSLVWICLCFIDGDYLACGLTKWNGHYACDKELHPNCLNWCKPDELSQGKTETEYERTRELIVISKITGYVLAIALCIGSIIFVSLDFCRSGKVTWCGCIDIEGHSHRRQDPGTGNQQRNDNSENAPENQSLIEK</sequence>
<dbReference type="PANTHER" id="PTHR32261:SF4">
    <property type="entry name" value="CALCIUM HOMEOSTASIS MODULATOR PROTEIN 6"/>
    <property type="match status" value="1"/>
</dbReference>
<keyword evidence="7 10" id="KW-0472">Membrane</keyword>
<evidence type="ECO:0000313" key="11">
    <source>
        <dbReference type="EMBL" id="KAI2650481.1"/>
    </source>
</evidence>
<protein>
    <submittedName>
        <fullName evidence="11">Halomucin</fullName>
    </submittedName>
</protein>
<evidence type="ECO:0000256" key="1">
    <source>
        <dbReference type="ARBA" id="ARBA00004141"/>
    </source>
</evidence>